<evidence type="ECO:0000259" key="16">
    <source>
        <dbReference type="PROSITE" id="PS50109"/>
    </source>
</evidence>
<dbReference type="CDD" id="cd00075">
    <property type="entry name" value="HATPase"/>
    <property type="match status" value="1"/>
</dbReference>
<keyword evidence="12" id="KW-0902">Two-component regulatory system</keyword>
<dbReference type="GO" id="GO:0005886">
    <property type="term" value="C:plasma membrane"/>
    <property type="evidence" value="ECO:0007669"/>
    <property type="project" value="UniProtKB-SubCell"/>
</dbReference>
<keyword evidence="11 15" id="KW-1133">Transmembrane helix</keyword>
<accession>A0A6J7L3U5</accession>
<dbReference type="SUPFAM" id="SSF47384">
    <property type="entry name" value="Homodimeric domain of signal transducing histidine kinase"/>
    <property type="match status" value="1"/>
</dbReference>
<evidence type="ECO:0000256" key="6">
    <source>
        <dbReference type="ARBA" id="ARBA00022679"/>
    </source>
</evidence>
<feature type="transmembrane region" description="Helical" evidence="15">
    <location>
        <begin position="22"/>
        <end position="46"/>
    </location>
</feature>
<evidence type="ECO:0000259" key="17">
    <source>
        <dbReference type="PROSITE" id="PS50885"/>
    </source>
</evidence>
<dbReference type="CDD" id="cd06225">
    <property type="entry name" value="HAMP"/>
    <property type="match status" value="1"/>
</dbReference>
<feature type="domain" description="Histidine kinase" evidence="16">
    <location>
        <begin position="290"/>
        <end position="561"/>
    </location>
</feature>
<dbReference type="CDD" id="cd00082">
    <property type="entry name" value="HisKA"/>
    <property type="match status" value="1"/>
</dbReference>
<dbReference type="InterPro" id="IPR003661">
    <property type="entry name" value="HisK_dim/P_dom"/>
</dbReference>
<dbReference type="InterPro" id="IPR005467">
    <property type="entry name" value="His_kinase_dom"/>
</dbReference>
<dbReference type="Pfam" id="PF00672">
    <property type="entry name" value="HAMP"/>
    <property type="match status" value="1"/>
</dbReference>
<sequence>MHAWTELLAGPRWLLHLWRRSLLLRVTSTTLVLSMVVMMVLGFSLLSRVTTGLLSSKDRIAVGEAAAGLGEAQRLLDAADTGLTTPSASRLVDSVVSALAGRAGSPGQFDVLLLSSGDAADAPERGTNLVAVSSVPVALREAVVSSQRQSWTYSEIRFLDGPGVPGLVVGAPLVVPTVGLYELYYLFPLAQEQETLDLVRGAVILTGVLLVGLLAFVAWFVTRQVVAPVRAAAQTASRFSAGFLSERVRVKGEDDLAQLAASFNDMAASLQRQIKQLEGLSRVQQRFVSDVSHELRTPLTTIRMAADVMFENRADFDAPTARAAELLQAQLDRFEALLVDLLEISRFDAGAAVLEAEHVDVRELVRRVVERSLPLAHRLGTDVRLLDDAGPAGEWGSARADAIDGDEDSRGVSAGAQAGAPVEAWGQRSPESGRSREALPDGDLLYAVNGDARRIDRIVRNLIDNAVEHGGERGVDVEVGQNDKAVAVTVRDDGVGLRPGESSLVFNRFWRADPARARTTGGTGLGLSISLEDARLHGGWLEAWGEPGRGACFRLTLPRQVRGPIGESPLLLSAVEQSAPRDAQADAPAARALGRPGGASSGELSARGLSQKGRWGLPEGTSNGGTPDRFDPGSWSSADPVRDGPGEPE</sequence>
<dbReference type="PANTHER" id="PTHR43547">
    <property type="entry name" value="TWO-COMPONENT HISTIDINE KINASE"/>
    <property type="match status" value="1"/>
</dbReference>
<reference evidence="18" key="1">
    <citation type="submission" date="2020-05" db="EMBL/GenBank/DDBJ databases">
        <authorList>
            <person name="Chiriac C."/>
            <person name="Salcher M."/>
            <person name="Ghai R."/>
            <person name="Kavagutti S V."/>
        </authorList>
    </citation>
    <scope>NUCLEOTIDE SEQUENCE</scope>
</reference>
<evidence type="ECO:0000256" key="10">
    <source>
        <dbReference type="ARBA" id="ARBA00022840"/>
    </source>
</evidence>
<dbReference type="Gene3D" id="3.30.565.10">
    <property type="entry name" value="Histidine kinase-like ATPase, C-terminal domain"/>
    <property type="match status" value="1"/>
</dbReference>
<dbReference type="InterPro" id="IPR004358">
    <property type="entry name" value="Sig_transdc_His_kin-like_C"/>
</dbReference>
<dbReference type="SUPFAM" id="SSF158472">
    <property type="entry name" value="HAMP domain-like"/>
    <property type="match status" value="1"/>
</dbReference>
<feature type="domain" description="HAMP" evidence="17">
    <location>
        <begin position="223"/>
        <end position="275"/>
    </location>
</feature>
<dbReference type="SMART" id="SM00304">
    <property type="entry name" value="HAMP"/>
    <property type="match status" value="1"/>
</dbReference>
<feature type="region of interest" description="Disordered" evidence="14">
    <location>
        <begin position="397"/>
        <end position="438"/>
    </location>
</feature>
<feature type="transmembrane region" description="Helical" evidence="15">
    <location>
        <begin position="167"/>
        <end position="187"/>
    </location>
</feature>
<evidence type="ECO:0000256" key="2">
    <source>
        <dbReference type="ARBA" id="ARBA00004651"/>
    </source>
</evidence>
<keyword evidence="8" id="KW-0547">Nucleotide-binding</keyword>
<dbReference type="Pfam" id="PF02518">
    <property type="entry name" value="HATPase_c"/>
    <property type="match status" value="1"/>
</dbReference>
<dbReference type="AlphaFoldDB" id="A0A6J7L3U5"/>
<dbReference type="SMART" id="SM00387">
    <property type="entry name" value="HATPase_c"/>
    <property type="match status" value="1"/>
</dbReference>
<evidence type="ECO:0000256" key="1">
    <source>
        <dbReference type="ARBA" id="ARBA00000085"/>
    </source>
</evidence>
<evidence type="ECO:0000256" key="7">
    <source>
        <dbReference type="ARBA" id="ARBA00022692"/>
    </source>
</evidence>
<dbReference type="Pfam" id="PF00512">
    <property type="entry name" value="HisKA"/>
    <property type="match status" value="1"/>
</dbReference>
<dbReference type="PRINTS" id="PR00344">
    <property type="entry name" value="BCTRLSENSOR"/>
</dbReference>
<dbReference type="FunFam" id="1.10.287.130:FF:000010">
    <property type="entry name" value="Two-component sensor histidine kinase"/>
    <property type="match status" value="1"/>
</dbReference>
<evidence type="ECO:0000256" key="4">
    <source>
        <dbReference type="ARBA" id="ARBA00022475"/>
    </source>
</evidence>
<feature type="transmembrane region" description="Helical" evidence="15">
    <location>
        <begin position="199"/>
        <end position="221"/>
    </location>
</feature>
<keyword evidence="9" id="KW-0418">Kinase</keyword>
<dbReference type="SUPFAM" id="SSF55874">
    <property type="entry name" value="ATPase domain of HSP90 chaperone/DNA topoisomerase II/histidine kinase"/>
    <property type="match status" value="1"/>
</dbReference>
<dbReference type="PANTHER" id="PTHR43547:SF2">
    <property type="entry name" value="HYBRID SIGNAL TRANSDUCTION HISTIDINE KINASE C"/>
    <property type="match status" value="1"/>
</dbReference>
<feature type="compositionally biased region" description="Low complexity" evidence="14">
    <location>
        <begin position="577"/>
        <end position="594"/>
    </location>
</feature>
<proteinExistence type="predicted"/>
<evidence type="ECO:0000256" key="3">
    <source>
        <dbReference type="ARBA" id="ARBA00012438"/>
    </source>
</evidence>
<evidence type="ECO:0000313" key="18">
    <source>
        <dbReference type="EMBL" id="CAB4962681.1"/>
    </source>
</evidence>
<gene>
    <name evidence="18" type="ORF">UFOPK3772_02321</name>
</gene>
<keyword evidence="4" id="KW-1003">Cell membrane</keyword>
<dbReference type="PROSITE" id="PS50885">
    <property type="entry name" value="HAMP"/>
    <property type="match status" value="1"/>
</dbReference>
<evidence type="ECO:0000256" key="11">
    <source>
        <dbReference type="ARBA" id="ARBA00022989"/>
    </source>
</evidence>
<protein>
    <recommendedName>
        <fullName evidence="3">histidine kinase</fullName>
        <ecNumber evidence="3">2.7.13.3</ecNumber>
    </recommendedName>
</protein>
<evidence type="ECO:0000256" key="15">
    <source>
        <dbReference type="SAM" id="Phobius"/>
    </source>
</evidence>
<dbReference type="FunFam" id="3.30.565.10:FF:000013">
    <property type="entry name" value="Two-component sensor histidine kinase"/>
    <property type="match status" value="1"/>
</dbReference>
<comment type="subcellular location">
    <subcellularLocation>
        <location evidence="2">Cell membrane</location>
        <topology evidence="2">Multi-pass membrane protein</topology>
    </subcellularLocation>
</comment>
<comment type="catalytic activity">
    <reaction evidence="1">
        <text>ATP + protein L-histidine = ADP + protein N-phospho-L-histidine.</text>
        <dbReference type="EC" id="2.7.13.3"/>
    </reaction>
</comment>
<evidence type="ECO:0000256" key="12">
    <source>
        <dbReference type="ARBA" id="ARBA00023012"/>
    </source>
</evidence>
<dbReference type="GO" id="GO:0005524">
    <property type="term" value="F:ATP binding"/>
    <property type="evidence" value="ECO:0007669"/>
    <property type="project" value="UniProtKB-KW"/>
</dbReference>
<dbReference type="InterPro" id="IPR036890">
    <property type="entry name" value="HATPase_C_sf"/>
</dbReference>
<name>A0A6J7L3U5_9ZZZZ</name>
<dbReference type="InterPro" id="IPR003660">
    <property type="entry name" value="HAMP_dom"/>
</dbReference>
<keyword evidence="10" id="KW-0067">ATP-binding</keyword>
<dbReference type="SMART" id="SM00388">
    <property type="entry name" value="HisKA"/>
    <property type="match status" value="1"/>
</dbReference>
<evidence type="ECO:0000256" key="14">
    <source>
        <dbReference type="SAM" id="MobiDB-lite"/>
    </source>
</evidence>
<keyword evidence="5" id="KW-0597">Phosphoprotein</keyword>
<dbReference type="GO" id="GO:0000155">
    <property type="term" value="F:phosphorelay sensor kinase activity"/>
    <property type="evidence" value="ECO:0007669"/>
    <property type="project" value="InterPro"/>
</dbReference>
<dbReference type="Gene3D" id="6.10.340.10">
    <property type="match status" value="1"/>
</dbReference>
<evidence type="ECO:0000256" key="9">
    <source>
        <dbReference type="ARBA" id="ARBA00022777"/>
    </source>
</evidence>
<feature type="compositionally biased region" description="Basic and acidic residues" evidence="14">
    <location>
        <begin position="640"/>
        <end position="649"/>
    </location>
</feature>
<evidence type="ECO:0000256" key="5">
    <source>
        <dbReference type="ARBA" id="ARBA00022553"/>
    </source>
</evidence>
<keyword evidence="13 15" id="KW-0472">Membrane</keyword>
<keyword evidence="7 15" id="KW-0812">Transmembrane</keyword>
<feature type="region of interest" description="Disordered" evidence="14">
    <location>
        <begin position="577"/>
        <end position="649"/>
    </location>
</feature>
<organism evidence="18">
    <name type="scientific">freshwater metagenome</name>
    <dbReference type="NCBI Taxonomy" id="449393"/>
    <lineage>
        <taxon>unclassified sequences</taxon>
        <taxon>metagenomes</taxon>
        <taxon>ecological metagenomes</taxon>
    </lineage>
</organism>
<dbReference type="EC" id="2.7.13.3" evidence="3"/>
<dbReference type="InterPro" id="IPR003594">
    <property type="entry name" value="HATPase_dom"/>
</dbReference>
<dbReference type="InterPro" id="IPR036097">
    <property type="entry name" value="HisK_dim/P_sf"/>
</dbReference>
<dbReference type="Gene3D" id="1.10.287.130">
    <property type="match status" value="1"/>
</dbReference>
<keyword evidence="6" id="KW-0808">Transferase</keyword>
<dbReference type="PROSITE" id="PS50109">
    <property type="entry name" value="HIS_KIN"/>
    <property type="match status" value="1"/>
</dbReference>
<evidence type="ECO:0000256" key="8">
    <source>
        <dbReference type="ARBA" id="ARBA00022741"/>
    </source>
</evidence>
<dbReference type="EMBL" id="CAFBNE010000084">
    <property type="protein sequence ID" value="CAB4962681.1"/>
    <property type="molecule type" value="Genomic_DNA"/>
</dbReference>
<evidence type="ECO:0000256" key="13">
    <source>
        <dbReference type="ARBA" id="ARBA00023136"/>
    </source>
</evidence>